<evidence type="ECO:0000256" key="1">
    <source>
        <dbReference type="ARBA" id="ARBA00006019"/>
    </source>
</evidence>
<comment type="similarity">
    <text evidence="1 2 3">Belongs to the cullin family.</text>
</comment>
<feature type="region of interest" description="Disordered" evidence="4">
    <location>
        <begin position="52"/>
        <end position="99"/>
    </location>
</feature>
<feature type="region of interest" description="Disordered" evidence="4">
    <location>
        <begin position="652"/>
        <end position="693"/>
    </location>
</feature>
<feature type="compositionally biased region" description="Low complexity" evidence="4">
    <location>
        <begin position="669"/>
        <end position="693"/>
    </location>
</feature>
<dbReference type="InterPro" id="IPR036390">
    <property type="entry name" value="WH_DNA-bd_sf"/>
</dbReference>
<reference evidence="7" key="1">
    <citation type="submission" date="2015-09" db="EMBL/GenBank/DDBJ databases">
        <authorList>
            <consortium name="Pathogen Informatics"/>
        </authorList>
    </citation>
    <scope>NUCLEOTIDE SEQUENCE [LARGE SCALE GENOMIC DNA]</scope>
    <source>
        <strain evidence="7">Lake Konstanz</strain>
    </source>
</reference>
<dbReference type="InterPro" id="IPR001373">
    <property type="entry name" value="Cullin_N"/>
</dbReference>
<dbReference type="InterPro" id="IPR016159">
    <property type="entry name" value="Cullin_repeat-like_dom_sf"/>
</dbReference>
<dbReference type="VEuPathDB" id="TriTrypDB:BSAL_10715"/>
<dbReference type="InterPro" id="IPR036317">
    <property type="entry name" value="Cullin_homology_sf"/>
</dbReference>
<dbReference type="GO" id="GO:0031625">
    <property type="term" value="F:ubiquitin protein ligase binding"/>
    <property type="evidence" value="ECO:0007669"/>
    <property type="project" value="InterPro"/>
</dbReference>
<proteinExistence type="inferred from homology"/>
<evidence type="ECO:0000259" key="5">
    <source>
        <dbReference type="PROSITE" id="PS50069"/>
    </source>
</evidence>
<feature type="compositionally biased region" description="Low complexity" evidence="4">
    <location>
        <begin position="770"/>
        <end position="782"/>
    </location>
</feature>
<feature type="domain" description="Cullin family profile" evidence="5">
    <location>
        <begin position="536"/>
        <end position="927"/>
    </location>
</feature>
<dbReference type="SUPFAM" id="SSF75632">
    <property type="entry name" value="Cullin homology domain"/>
    <property type="match status" value="2"/>
</dbReference>
<dbReference type="SMART" id="SM00884">
    <property type="entry name" value="Cullin_Nedd8"/>
    <property type="match status" value="1"/>
</dbReference>
<dbReference type="Gene3D" id="1.20.1310.10">
    <property type="entry name" value="Cullin Repeats"/>
    <property type="match status" value="3"/>
</dbReference>
<protein>
    <recommendedName>
        <fullName evidence="5">Cullin family profile domain-containing protein</fullName>
    </recommendedName>
</protein>
<dbReference type="InterPro" id="IPR036388">
    <property type="entry name" value="WH-like_DNA-bd_sf"/>
</dbReference>
<sequence length="1104" mass="120728">MPPKFTVKLKSDVPRVVYSSEQQDVDWLYSVAMLRQLLLHAVSHQSSALTPQHLLQQQQQQQQQQQHAVPHVDGDNTTADDNEEAVEGSTTLASSQKRLPAVRETLVSALDRALQGGHDNPSPHGVALTDSVVPSNNKRERDESTGGDANVTNGGHQQSSSPSSTSSPAVSVFELKLSCEAVCNSDRNLVRHGHAKKLYEEGLVRTLQQFLPSALDWTQVEVGSLSPFVAIRTLTSLWTAHSTALHHMAAVFADLGQGYILQNTTDRSIRGVGVRVFCTALKDYKQGLLRRQFLQGYLNLVDADRDGAVVDRSMLETARSIAVEAQLYFSELEPMLVRQTSLYYQRAVEQMVYADCCDDGALFFRTIQKRLVEERERANSCFDKKSKAMMEEATQKALVESHGASMLHSSFPTLAASEATFPVIRLAWKLLSLRYVGKGDAARSSFREYILAQGAQVVSTAVAIVAPVHPSPTAANAAAAAAPKPGGPPEDATIVGLMALYRKCREIVKVAFDSMDPFSLTLREAMQTAIRPKEARTAEGLAKHLDSYLRDGARRDTDEGLEDAIHESMELFSLIPGKDIFEAFYAELLSKRLVFQRFRSVDLERIVIKRMKELLGTSSTSKLEGMLKDLGVNETLNQAYQDHALAYVHAMDQQQQQQLGEDDDEAPEGSSVSSPVVPGSPMLAGSGPCSPASPSAVGFPNSISSTSASRSRRISPLATALQSVETKFQVLTLGYWPSTFPQDHALAYVHAMDQQQQQQLGEDDDEAPEGSSVSSPVVPGSPMLAGSGPCSPVSPSAVGFPNAISSSASRNRRISPLATALQSVETKFQVLTLGYWPSTFPKQRVALPTKLRLVADHFIQYYCGRHAGRRLQWVPTLSTCTLRAIFDKGGKKEIAMSLLQGIIMGYFNEPTVAADGISYAHICERLNAVPIDTTAVAATGGPPSSTTQNTSSTTGLVLFDPTNTDLACALLSICGAPVQRLLNRVSGSTAAVIQPDEVFKVNNTFLHRQVKFRINQVQLRDPQQESQATKERAQSERSHVVDAAIVRYMKSRRRATHNDLINDVIGMLKFPASSADVKKRLEVMIEREYVRRDPVDAGSYEYVA</sequence>
<dbReference type="Pfam" id="PF10557">
    <property type="entry name" value="Cullin_Nedd8"/>
    <property type="match status" value="1"/>
</dbReference>
<evidence type="ECO:0000256" key="4">
    <source>
        <dbReference type="SAM" id="MobiDB-lite"/>
    </source>
</evidence>
<dbReference type="Pfam" id="PF26557">
    <property type="entry name" value="Cullin_AB"/>
    <property type="match status" value="1"/>
</dbReference>
<dbReference type="InterPro" id="IPR059120">
    <property type="entry name" value="Cullin-like_AB"/>
</dbReference>
<dbReference type="OrthoDB" id="27073at2759"/>
<dbReference type="SUPFAM" id="SSF74788">
    <property type="entry name" value="Cullin repeat-like"/>
    <property type="match status" value="1"/>
</dbReference>
<dbReference type="SMART" id="SM00182">
    <property type="entry name" value="CULLIN"/>
    <property type="match status" value="1"/>
</dbReference>
<dbReference type="InterPro" id="IPR016158">
    <property type="entry name" value="Cullin_homology"/>
</dbReference>
<dbReference type="FunFam" id="1.20.1310.10:FF:000055">
    <property type="entry name" value="Cullin family protein"/>
    <property type="match status" value="1"/>
</dbReference>
<dbReference type="GO" id="GO:0006511">
    <property type="term" value="P:ubiquitin-dependent protein catabolic process"/>
    <property type="evidence" value="ECO:0007669"/>
    <property type="project" value="InterPro"/>
</dbReference>
<feature type="compositionally biased region" description="Low complexity" evidence="4">
    <location>
        <begin position="52"/>
        <end position="67"/>
    </location>
</feature>
<evidence type="ECO:0000313" key="6">
    <source>
        <dbReference type="EMBL" id="CUI14693.1"/>
    </source>
</evidence>
<evidence type="ECO:0000313" key="7">
    <source>
        <dbReference type="Proteomes" id="UP000051952"/>
    </source>
</evidence>
<dbReference type="Gene3D" id="3.30.230.130">
    <property type="entry name" value="Cullin, Chain C, Domain 2"/>
    <property type="match status" value="1"/>
</dbReference>
<gene>
    <name evidence="6" type="ORF">BSAL_10715</name>
</gene>
<dbReference type="InterPro" id="IPR045093">
    <property type="entry name" value="Cullin"/>
</dbReference>
<dbReference type="AlphaFoldDB" id="A0A0S4KM64"/>
<dbReference type="Gene3D" id="1.10.10.10">
    <property type="entry name" value="Winged helix-like DNA-binding domain superfamily/Winged helix DNA-binding domain"/>
    <property type="match status" value="1"/>
</dbReference>
<evidence type="ECO:0000256" key="2">
    <source>
        <dbReference type="PROSITE-ProRule" id="PRU00330"/>
    </source>
</evidence>
<feature type="region of interest" description="Disordered" evidence="4">
    <location>
        <begin position="114"/>
        <end position="167"/>
    </location>
</feature>
<dbReference type="EMBL" id="CYKH01001539">
    <property type="protein sequence ID" value="CUI14693.1"/>
    <property type="molecule type" value="Genomic_DNA"/>
</dbReference>
<name>A0A0S4KM64_BODSA</name>
<organism evidence="6 7">
    <name type="scientific">Bodo saltans</name>
    <name type="common">Flagellated protozoan</name>
    <dbReference type="NCBI Taxonomy" id="75058"/>
    <lineage>
        <taxon>Eukaryota</taxon>
        <taxon>Discoba</taxon>
        <taxon>Euglenozoa</taxon>
        <taxon>Kinetoplastea</taxon>
        <taxon>Metakinetoplastina</taxon>
        <taxon>Eubodonida</taxon>
        <taxon>Bodonidae</taxon>
        <taxon>Bodo</taxon>
    </lineage>
</organism>
<dbReference type="OMA" id="YVHAMDQ"/>
<feature type="region of interest" description="Disordered" evidence="4">
    <location>
        <begin position="753"/>
        <end position="790"/>
    </location>
</feature>
<feature type="compositionally biased region" description="Polar residues" evidence="4">
    <location>
        <begin position="88"/>
        <end position="97"/>
    </location>
</feature>
<keyword evidence="7" id="KW-1185">Reference proteome</keyword>
<dbReference type="Proteomes" id="UP000051952">
    <property type="component" value="Unassembled WGS sequence"/>
</dbReference>
<dbReference type="Pfam" id="PF00888">
    <property type="entry name" value="Cullin"/>
    <property type="match status" value="1"/>
</dbReference>
<dbReference type="PROSITE" id="PS50069">
    <property type="entry name" value="CULLIN_2"/>
    <property type="match status" value="1"/>
</dbReference>
<dbReference type="InterPro" id="IPR019559">
    <property type="entry name" value="Cullin_neddylation_domain"/>
</dbReference>
<dbReference type="PANTHER" id="PTHR11932">
    <property type="entry name" value="CULLIN"/>
    <property type="match status" value="1"/>
</dbReference>
<dbReference type="SUPFAM" id="SSF46785">
    <property type="entry name" value="Winged helix' DNA-binding domain"/>
    <property type="match status" value="1"/>
</dbReference>
<evidence type="ECO:0000256" key="3">
    <source>
        <dbReference type="RuleBase" id="RU003829"/>
    </source>
</evidence>
<accession>A0A0S4KM64</accession>